<gene>
    <name evidence="3" type="ORF">ACFOHH_15625</name>
</gene>
<evidence type="ECO:0000256" key="1">
    <source>
        <dbReference type="SAM" id="MobiDB-lite"/>
    </source>
</evidence>
<dbReference type="EMBL" id="JBHRSP010000024">
    <property type="protein sequence ID" value="MFC3074541.1"/>
    <property type="molecule type" value="Genomic_DNA"/>
</dbReference>
<evidence type="ECO:0000259" key="2">
    <source>
        <dbReference type="Pfam" id="PF07812"/>
    </source>
</evidence>
<comment type="caution">
    <text evidence="3">The sequence shown here is derived from an EMBL/GenBank/DDBJ whole genome shotgun (WGS) entry which is preliminary data.</text>
</comment>
<dbReference type="Pfam" id="PF07812">
    <property type="entry name" value="TfuA"/>
    <property type="match status" value="1"/>
</dbReference>
<dbReference type="RefSeq" id="WP_257311897.1">
    <property type="nucleotide sequence ID" value="NZ_JANFDG010000002.1"/>
</dbReference>
<organism evidence="3 4">
    <name type="scientific">Shinella pollutisoli</name>
    <dbReference type="NCBI Taxonomy" id="2250594"/>
    <lineage>
        <taxon>Bacteria</taxon>
        <taxon>Pseudomonadati</taxon>
        <taxon>Pseudomonadota</taxon>
        <taxon>Alphaproteobacteria</taxon>
        <taxon>Hyphomicrobiales</taxon>
        <taxon>Rhizobiaceae</taxon>
        <taxon>Shinella</taxon>
    </lineage>
</organism>
<feature type="region of interest" description="Disordered" evidence="1">
    <location>
        <begin position="232"/>
        <end position="255"/>
    </location>
</feature>
<reference evidence="4" key="1">
    <citation type="journal article" date="2019" name="Int. J. Syst. Evol. Microbiol.">
        <title>The Global Catalogue of Microorganisms (GCM) 10K type strain sequencing project: providing services to taxonomists for standard genome sequencing and annotation.</title>
        <authorList>
            <consortium name="The Broad Institute Genomics Platform"/>
            <consortium name="The Broad Institute Genome Sequencing Center for Infectious Disease"/>
            <person name="Wu L."/>
            <person name="Ma J."/>
        </authorList>
    </citation>
    <scope>NUCLEOTIDE SEQUENCE [LARGE SCALE GENOMIC DNA]</scope>
    <source>
        <strain evidence="4">KCTC 52677</strain>
    </source>
</reference>
<name>A0ABV7DJ63_9HYPH</name>
<protein>
    <submittedName>
        <fullName evidence="3">TfuA-like protein</fullName>
    </submittedName>
</protein>
<accession>A0ABV7DJ63</accession>
<sequence>MKILFAGPSLPDAARICGDAFTVRPPAAHGDALAAVRAGARAIGIVDGSFEHVAPVWHKEILFALDSGVHVFGAASMGALRAAECACFGMIGIGRIYADFATGRRVDDADVALLHGPAELGYPALSLPLVNVDATLDRIADEKRLDAARLARLREAAAGLFYKTRTWSRIVETAGMAEDGPRLLQLLHASAVDRKREDALLLVAAMADFPPQTPARRGNWRFQATSLWRAAADQPPTGPAADFPIQRVSRPSHAP</sequence>
<keyword evidence="4" id="KW-1185">Reference proteome</keyword>
<dbReference type="InterPro" id="IPR012924">
    <property type="entry name" value="TfuA_core"/>
</dbReference>
<evidence type="ECO:0000313" key="4">
    <source>
        <dbReference type="Proteomes" id="UP001595377"/>
    </source>
</evidence>
<proteinExistence type="predicted"/>
<dbReference type="Proteomes" id="UP001595377">
    <property type="component" value="Unassembled WGS sequence"/>
</dbReference>
<feature type="domain" description="TfuA-like core" evidence="2">
    <location>
        <begin position="47"/>
        <end position="166"/>
    </location>
</feature>
<evidence type="ECO:0000313" key="3">
    <source>
        <dbReference type="EMBL" id="MFC3074541.1"/>
    </source>
</evidence>